<evidence type="ECO:0000313" key="2">
    <source>
        <dbReference type="Proteomes" id="UP000292082"/>
    </source>
</evidence>
<proteinExistence type="predicted"/>
<dbReference type="Proteomes" id="UP000292082">
    <property type="component" value="Unassembled WGS sequence"/>
</dbReference>
<reference evidence="1 2" key="1">
    <citation type="submission" date="2019-01" db="EMBL/GenBank/DDBJ databases">
        <title>Draft genome sequences of three monokaryotic isolates of the white-rot basidiomycete fungus Dichomitus squalens.</title>
        <authorList>
            <consortium name="DOE Joint Genome Institute"/>
            <person name="Lopez S.C."/>
            <person name="Andreopoulos B."/>
            <person name="Pangilinan J."/>
            <person name="Lipzen A."/>
            <person name="Riley R."/>
            <person name="Ahrendt S."/>
            <person name="Ng V."/>
            <person name="Barry K."/>
            <person name="Daum C."/>
            <person name="Grigoriev I.V."/>
            <person name="Hilden K.S."/>
            <person name="Makela M.R."/>
            <person name="de Vries R.P."/>
        </authorList>
    </citation>
    <scope>NUCLEOTIDE SEQUENCE [LARGE SCALE GENOMIC DNA]</scope>
    <source>
        <strain evidence="1 2">CBS 464.89</strain>
    </source>
</reference>
<protein>
    <submittedName>
        <fullName evidence="1">Uncharacterized protein</fullName>
    </submittedName>
</protein>
<evidence type="ECO:0000313" key="1">
    <source>
        <dbReference type="EMBL" id="TBU54163.1"/>
    </source>
</evidence>
<name>A0A4Q9PJ98_9APHY</name>
<dbReference type="AlphaFoldDB" id="A0A4Q9PJ98"/>
<gene>
    <name evidence="1" type="ORF">BD310DRAFT_936472</name>
</gene>
<organism evidence="1 2">
    <name type="scientific">Dichomitus squalens</name>
    <dbReference type="NCBI Taxonomy" id="114155"/>
    <lineage>
        <taxon>Eukaryota</taxon>
        <taxon>Fungi</taxon>
        <taxon>Dikarya</taxon>
        <taxon>Basidiomycota</taxon>
        <taxon>Agaricomycotina</taxon>
        <taxon>Agaricomycetes</taxon>
        <taxon>Polyporales</taxon>
        <taxon>Polyporaceae</taxon>
        <taxon>Dichomitus</taxon>
    </lineage>
</organism>
<sequence length="52" mass="5853">MSFFYCLSTFAQPSLTALSAPLSHFCRPFLSAIALLVVCSRLLHVARHCRRL</sequence>
<keyword evidence="2" id="KW-1185">Reference proteome</keyword>
<dbReference type="EMBL" id="ML145195">
    <property type="protein sequence ID" value="TBU54163.1"/>
    <property type="molecule type" value="Genomic_DNA"/>
</dbReference>
<accession>A0A4Q9PJ98</accession>